<evidence type="ECO:0000259" key="3">
    <source>
        <dbReference type="Pfam" id="PF00501"/>
    </source>
</evidence>
<dbReference type="FunFam" id="2.30.38.10:FF:000001">
    <property type="entry name" value="Non-ribosomal peptide synthetase PvdI"/>
    <property type="match status" value="1"/>
</dbReference>
<dbReference type="InterPro" id="IPR020459">
    <property type="entry name" value="AMP-binding"/>
</dbReference>
<dbReference type="InterPro" id="IPR042099">
    <property type="entry name" value="ANL_N_sf"/>
</dbReference>
<accession>S5FQ43</accession>
<name>S5FQ43_9CYAN</name>
<evidence type="ECO:0000256" key="2">
    <source>
        <dbReference type="ARBA" id="ARBA00022553"/>
    </source>
</evidence>
<dbReference type="SUPFAM" id="SSF56801">
    <property type="entry name" value="Acetyl-CoA synthetase-like"/>
    <property type="match status" value="1"/>
</dbReference>
<evidence type="ECO:0000256" key="1">
    <source>
        <dbReference type="ARBA" id="ARBA00022450"/>
    </source>
</evidence>
<protein>
    <submittedName>
        <fullName evidence="4">Non-ribosomal peptide synthetase</fullName>
    </submittedName>
</protein>
<reference evidence="4" key="1">
    <citation type="submission" date="2013-03" db="EMBL/GenBank/DDBJ databases">
        <title>Prediction of bioactive compounds from cyanobacterial strains isolated from the Portuguese coast.</title>
        <authorList>
            <person name="Brito A."/>
            <person name="Gaifem J."/>
            <person name="Ramos V."/>
            <person name="Vasconcelos V."/>
            <person name="Mendes M.V."/>
            <person name="Tamagnini P."/>
        </authorList>
    </citation>
    <scope>NUCLEOTIDE SEQUENCE</scope>
    <source>
        <strain evidence="4">LEGE 06109</strain>
    </source>
</reference>
<dbReference type="Gene3D" id="3.40.50.12780">
    <property type="entry name" value="N-terminal domain of ligase-like"/>
    <property type="match status" value="1"/>
</dbReference>
<dbReference type="Pfam" id="PF00501">
    <property type="entry name" value="AMP-binding"/>
    <property type="match status" value="1"/>
</dbReference>
<keyword evidence="1" id="KW-0596">Phosphopantetheine</keyword>
<dbReference type="EMBL" id="KC813182">
    <property type="protein sequence ID" value="AGQ47113.1"/>
    <property type="molecule type" value="Genomic_DNA"/>
</dbReference>
<dbReference type="InterPro" id="IPR000873">
    <property type="entry name" value="AMP-dep_synth/lig_dom"/>
</dbReference>
<proteinExistence type="predicted"/>
<dbReference type="GO" id="GO:0043041">
    <property type="term" value="P:amino acid activation for nonribosomal peptide biosynthetic process"/>
    <property type="evidence" value="ECO:0007669"/>
    <property type="project" value="TreeGrafter"/>
</dbReference>
<keyword evidence="2" id="KW-0597">Phosphoprotein</keyword>
<dbReference type="GO" id="GO:0044550">
    <property type="term" value="P:secondary metabolite biosynthetic process"/>
    <property type="evidence" value="ECO:0007669"/>
    <property type="project" value="TreeGrafter"/>
</dbReference>
<organism evidence="4">
    <name type="scientific">Cyanobium sp. LEGE 06109</name>
    <dbReference type="NCBI Taxonomy" id="945722"/>
    <lineage>
        <taxon>Bacteria</taxon>
        <taxon>Bacillati</taxon>
        <taxon>Cyanobacteriota</taxon>
        <taxon>Cyanophyceae</taxon>
        <taxon>Synechococcales</taxon>
        <taxon>Prochlorococcaceae</taxon>
        <taxon>Cyanobium</taxon>
    </lineage>
</organism>
<dbReference type="GO" id="GO:0005737">
    <property type="term" value="C:cytoplasm"/>
    <property type="evidence" value="ECO:0007669"/>
    <property type="project" value="TreeGrafter"/>
</dbReference>
<dbReference type="PROSITE" id="PS00455">
    <property type="entry name" value="AMP_BINDING"/>
    <property type="match status" value="1"/>
</dbReference>
<dbReference type="PANTHER" id="PTHR45527:SF1">
    <property type="entry name" value="FATTY ACID SYNTHASE"/>
    <property type="match status" value="1"/>
</dbReference>
<feature type="non-terminal residue" evidence="4">
    <location>
        <position position="1"/>
    </location>
</feature>
<dbReference type="AlphaFoldDB" id="S5FQ43"/>
<dbReference type="InterPro" id="IPR020845">
    <property type="entry name" value="AMP-binding_CS"/>
</dbReference>
<dbReference type="PANTHER" id="PTHR45527">
    <property type="entry name" value="NONRIBOSOMAL PEPTIDE SYNTHETASE"/>
    <property type="match status" value="1"/>
</dbReference>
<feature type="non-terminal residue" evidence="4">
    <location>
        <position position="303"/>
    </location>
</feature>
<feature type="domain" description="AMP-dependent synthetase/ligase" evidence="3">
    <location>
        <begin position="28"/>
        <end position="251"/>
    </location>
</feature>
<sequence>LSLDDTRVVCVDDADVQAQVGRYGSGAVVSGVQSSHLAYVIYTSGSTGKPKGVMVEHQGVVNYLHYIHDAYFKKLSGAVMSSPLGFDATVTSLLGPLVCGKYLIILPDSEDTIRYMHQLHARSSQPLLFKLTPSHLEGMLSLSSQSKPGCQHSFILGGEALNSTLVAQWVALNPESLLVNEYGPTETVVGCSTYVIDSTVDLITRKSRTVPIGKPISNMMLYVLNAALQPMPLGVTGELYIGGAGVARGYLKQPDLTAERFISNPYYDSSCAGHGKRLYKTGDLVRYLPNGMLEYVGRNDHQV</sequence>
<dbReference type="GO" id="GO:0031177">
    <property type="term" value="F:phosphopantetheine binding"/>
    <property type="evidence" value="ECO:0007669"/>
    <property type="project" value="TreeGrafter"/>
</dbReference>
<evidence type="ECO:0000313" key="4">
    <source>
        <dbReference type="EMBL" id="AGQ47113.1"/>
    </source>
</evidence>
<dbReference type="PRINTS" id="PR00154">
    <property type="entry name" value="AMPBINDING"/>
</dbReference>